<dbReference type="Proteomes" id="UP000790096">
    <property type="component" value="Unassembled WGS sequence"/>
</dbReference>
<dbReference type="InterPro" id="IPR037523">
    <property type="entry name" value="VOC_core"/>
</dbReference>
<comment type="caution">
    <text evidence="2">The sequence shown here is derived from an EMBL/GenBank/DDBJ whole genome shotgun (WGS) entry which is preliminary data.</text>
</comment>
<dbReference type="EMBL" id="JABBFR010000002">
    <property type="protein sequence ID" value="MBT0723380.1"/>
    <property type="molecule type" value="Genomic_DNA"/>
</dbReference>
<protein>
    <submittedName>
        <fullName evidence="2">VOC family protein</fullName>
    </submittedName>
</protein>
<reference evidence="2 3" key="1">
    <citation type="submission" date="2020-04" db="EMBL/GenBank/DDBJ databases">
        <title>Genome sequencing of Rosenbergiella species.</title>
        <authorList>
            <person name="Alvarez-Perez S."/>
            <person name="Lievens B."/>
        </authorList>
    </citation>
    <scope>NUCLEOTIDE SEQUENCE [LARGE SCALE GENOMIC DNA]</scope>
    <source>
        <strain evidence="2 3">S61</strain>
    </source>
</reference>
<accession>A0ABS5STG3</accession>
<sequence length="129" mass="14391">MIDALDHVHVYVEDVPAAAAWYRQLLGFEHDPTFALWYQQGGPFVIRCAAASLSLFQRQSPKPGNTIAFVIQAIKVATLVDRLQKYKVAYSVVDHHLTWSIYFEDLCGNPLEVTCNDYAAATPMMVAAS</sequence>
<evidence type="ECO:0000259" key="1">
    <source>
        <dbReference type="PROSITE" id="PS51819"/>
    </source>
</evidence>
<proteinExistence type="predicted"/>
<dbReference type="SUPFAM" id="SSF54593">
    <property type="entry name" value="Glyoxalase/Bleomycin resistance protein/Dihydroxybiphenyl dioxygenase"/>
    <property type="match status" value="1"/>
</dbReference>
<evidence type="ECO:0000313" key="2">
    <source>
        <dbReference type="EMBL" id="MBT0723380.1"/>
    </source>
</evidence>
<name>A0ABS5STG3_9GAMM</name>
<evidence type="ECO:0000313" key="3">
    <source>
        <dbReference type="Proteomes" id="UP000790096"/>
    </source>
</evidence>
<dbReference type="PROSITE" id="PS51819">
    <property type="entry name" value="VOC"/>
    <property type="match status" value="1"/>
</dbReference>
<dbReference type="RefSeq" id="WP_214235995.1">
    <property type="nucleotide sequence ID" value="NZ_JABBFR010000002.1"/>
</dbReference>
<dbReference type="InterPro" id="IPR004360">
    <property type="entry name" value="Glyas_Fos-R_dOase_dom"/>
</dbReference>
<feature type="domain" description="VOC" evidence="1">
    <location>
        <begin position="4"/>
        <end position="116"/>
    </location>
</feature>
<gene>
    <name evidence="2" type="ORF">HH682_02740</name>
</gene>
<dbReference type="Pfam" id="PF00903">
    <property type="entry name" value="Glyoxalase"/>
    <property type="match status" value="1"/>
</dbReference>
<dbReference type="Gene3D" id="3.10.180.10">
    <property type="entry name" value="2,3-Dihydroxybiphenyl 1,2-Dioxygenase, domain 1"/>
    <property type="match status" value="1"/>
</dbReference>
<keyword evidence="3" id="KW-1185">Reference proteome</keyword>
<dbReference type="InterPro" id="IPR029068">
    <property type="entry name" value="Glyas_Bleomycin-R_OHBP_Dase"/>
</dbReference>
<organism evidence="2 3">
    <name type="scientific">Rosenbergiella gaditana</name>
    <dbReference type="NCBI Taxonomy" id="2726987"/>
    <lineage>
        <taxon>Bacteria</taxon>
        <taxon>Pseudomonadati</taxon>
        <taxon>Pseudomonadota</taxon>
        <taxon>Gammaproteobacteria</taxon>
        <taxon>Enterobacterales</taxon>
        <taxon>Erwiniaceae</taxon>
        <taxon>Rosenbergiella</taxon>
    </lineage>
</organism>
<dbReference type="CDD" id="cd06587">
    <property type="entry name" value="VOC"/>
    <property type="match status" value="1"/>
</dbReference>